<dbReference type="OrthoDB" id="7658888at2"/>
<gene>
    <name evidence="2" type="ORF">SAMN05421762_2564</name>
</gene>
<protein>
    <recommendedName>
        <fullName evidence="4">DUF4177 domain-containing protein</fullName>
    </recommendedName>
</protein>
<reference evidence="2 3" key="1">
    <citation type="submission" date="2016-10" db="EMBL/GenBank/DDBJ databases">
        <authorList>
            <person name="de Groot N.N."/>
        </authorList>
    </citation>
    <scope>NUCLEOTIDE SEQUENCE [LARGE SCALE GENOMIC DNA]</scope>
    <source>
        <strain evidence="2 3">DSM 29619</strain>
    </source>
</reference>
<dbReference type="EMBL" id="FOLX01000001">
    <property type="protein sequence ID" value="SFC88107.1"/>
    <property type="molecule type" value="Genomic_DNA"/>
</dbReference>
<feature type="compositionally biased region" description="Low complexity" evidence="1">
    <location>
        <begin position="183"/>
        <end position="192"/>
    </location>
</feature>
<evidence type="ECO:0008006" key="4">
    <source>
        <dbReference type="Google" id="ProtNLM"/>
    </source>
</evidence>
<dbReference type="Proteomes" id="UP000231644">
    <property type="component" value="Unassembled WGS sequence"/>
</dbReference>
<dbReference type="STRING" id="517719.SAMN05421762_2564"/>
<dbReference type="AlphaFoldDB" id="A0A1I1MRR2"/>
<organism evidence="2 3">
    <name type="scientific">Pseudooceanicola nitratireducens</name>
    <dbReference type="NCBI Taxonomy" id="517719"/>
    <lineage>
        <taxon>Bacteria</taxon>
        <taxon>Pseudomonadati</taxon>
        <taxon>Pseudomonadota</taxon>
        <taxon>Alphaproteobacteria</taxon>
        <taxon>Rhodobacterales</taxon>
        <taxon>Paracoccaceae</taxon>
        <taxon>Pseudooceanicola</taxon>
    </lineage>
</organism>
<name>A0A1I1MRR2_9RHOB</name>
<evidence type="ECO:0000313" key="2">
    <source>
        <dbReference type="EMBL" id="SFC88107.1"/>
    </source>
</evidence>
<evidence type="ECO:0000313" key="3">
    <source>
        <dbReference type="Proteomes" id="UP000231644"/>
    </source>
</evidence>
<dbReference type="RefSeq" id="WP_093447432.1">
    <property type="nucleotide sequence ID" value="NZ_FNZG01000001.1"/>
</dbReference>
<evidence type="ECO:0000256" key="1">
    <source>
        <dbReference type="SAM" id="MobiDB-lite"/>
    </source>
</evidence>
<accession>A0A1I1MRR2</accession>
<keyword evidence="3" id="KW-1185">Reference proteome</keyword>
<feature type="compositionally biased region" description="Basic and acidic residues" evidence="1">
    <location>
        <begin position="194"/>
        <end position="204"/>
    </location>
</feature>
<feature type="region of interest" description="Disordered" evidence="1">
    <location>
        <begin position="171"/>
        <end position="234"/>
    </location>
</feature>
<feature type="compositionally biased region" description="Polar residues" evidence="1">
    <location>
        <begin position="223"/>
        <end position="234"/>
    </location>
</feature>
<sequence>MSEYEYKVISAPTRGARGRGIKGAEGRFAFSLELTMNQMAAKGWEYQRAETLPSEERSGLSSQTVYRSILVFRRRRSGDLSAFDPRYFDTEAPAPLLLPTPDTPVDTGMEDEVPADDHGLSALLKRRAARLSETPPAPMTQAAPVEDTPPAAPFARQEAQDTMPAIADAYEDESEDWGAPSSTLPLPRTRPMPTKHDAPSRPDSDLAASLYGTDTLEFHDRTTPVSRTPRSAAK</sequence>
<proteinExistence type="predicted"/>